<dbReference type="InterPro" id="IPR016117">
    <property type="entry name" value="ArgJ-like_dom_sf"/>
</dbReference>
<evidence type="ECO:0000256" key="2">
    <source>
        <dbReference type="SAM" id="MobiDB-lite"/>
    </source>
</evidence>
<keyword evidence="4" id="KW-1185">Reference proteome</keyword>
<evidence type="ECO:0000313" key="3">
    <source>
        <dbReference type="EMBL" id="KFH46911.1"/>
    </source>
</evidence>
<accession>A0A086TC29</accession>
<reference evidence="4" key="1">
    <citation type="journal article" date="2014" name="Genome Announc.">
        <title>Genome sequence and annotation of Acremonium chrysogenum, producer of the beta-lactam antibiotic cephalosporin C.</title>
        <authorList>
            <person name="Terfehr D."/>
            <person name="Dahlmann T.A."/>
            <person name="Specht T."/>
            <person name="Zadra I."/>
            <person name="Kuernsteiner H."/>
            <person name="Kueck U."/>
        </authorList>
    </citation>
    <scope>NUCLEOTIDE SEQUENCE [LARGE SCALE GENOMIC DNA]</scope>
    <source>
        <strain evidence="4">ATCC 11550 / CBS 779.69 / DSM 880 / IAM 14645 / JCM 23072 / IMI 49137</strain>
    </source>
</reference>
<evidence type="ECO:0000256" key="1">
    <source>
        <dbReference type="ARBA" id="ARBA00007068"/>
    </source>
</evidence>
<dbReference type="PANTHER" id="PTHR36512">
    <property type="entry name" value="D-AMINOPEPTIDASE"/>
    <property type="match status" value="1"/>
</dbReference>
<dbReference type="InterPro" id="IPR005321">
    <property type="entry name" value="Peptidase_S58_DmpA"/>
</dbReference>
<dbReference type="Gene3D" id="3.60.70.12">
    <property type="entry name" value="L-amino peptidase D-ALA esterase/amidase"/>
    <property type="match status" value="1"/>
</dbReference>
<comment type="similarity">
    <text evidence="1">Belongs to the peptidase S58 family.</text>
</comment>
<feature type="region of interest" description="Disordered" evidence="2">
    <location>
        <begin position="166"/>
        <end position="186"/>
    </location>
</feature>
<gene>
    <name evidence="3" type="ORF">ACRE_022890</name>
</gene>
<protein>
    <submittedName>
        <fullName evidence="3">Uncharacterized protein</fullName>
    </submittedName>
</protein>
<proteinExistence type="inferred from homology"/>
<dbReference type="GO" id="GO:0004177">
    <property type="term" value="F:aminopeptidase activity"/>
    <property type="evidence" value="ECO:0007669"/>
    <property type="project" value="TreeGrafter"/>
</dbReference>
<feature type="region of interest" description="Disordered" evidence="2">
    <location>
        <begin position="228"/>
        <end position="254"/>
    </location>
</feature>
<name>A0A086TC29_HAPC1</name>
<evidence type="ECO:0000313" key="4">
    <source>
        <dbReference type="Proteomes" id="UP000029964"/>
    </source>
</evidence>
<dbReference type="Pfam" id="PF03576">
    <property type="entry name" value="Peptidase_S58"/>
    <property type="match status" value="1"/>
</dbReference>
<sequence length="384" mass="41666">MSSRIRDWGYAPGQFATGPRNSVLDVPGQVDIHEGDDVHTGVTVILPRGAKETSYIPCYAGVHEMNGIGEWTGVHQIREWGFTRAPIAFTNSVSVGKVYDGIWKWTERKLSEDGLVGLDQFEYYGFPTVGETFDGLLNDIFRSAVAQKHVFEALTRAERQDEVLEGNHGGGTAMRSHGFKAGTGTSSRVLRGEHGKMYTLGVIVQNNYGSADDLQIDGVPVGRILRARSKEKESSAPRPPESGKAAEGSNTDVPMLPHQLTRVAQRAGMGLSQVSGHGVGRNFSGEFFMAVSTGNKPEGPPAQRDDMTGLPSLLEVDSVETVKSQLIDLVFMAAAEATEEAVLNAMTSAETMKGFRGFEAEALPRGEVEGLLRRYGRGYMKDLL</sequence>
<dbReference type="EMBL" id="JPKY01000014">
    <property type="protein sequence ID" value="KFH46911.1"/>
    <property type="molecule type" value="Genomic_DNA"/>
</dbReference>
<comment type="caution">
    <text evidence="3">The sequence shown here is derived from an EMBL/GenBank/DDBJ whole genome shotgun (WGS) entry which is preliminary data.</text>
</comment>
<dbReference type="OrthoDB" id="2107894at2759"/>
<dbReference type="SUPFAM" id="SSF56266">
    <property type="entry name" value="DmpA/ArgJ-like"/>
    <property type="match status" value="1"/>
</dbReference>
<dbReference type="AlphaFoldDB" id="A0A086TC29"/>
<dbReference type="PANTHER" id="PTHR36512:SF3">
    <property type="entry name" value="BLR5678 PROTEIN"/>
    <property type="match status" value="1"/>
</dbReference>
<dbReference type="Proteomes" id="UP000029964">
    <property type="component" value="Unassembled WGS sequence"/>
</dbReference>
<dbReference type="HOGENOM" id="CLU_024709_0_0_1"/>
<organism evidence="3 4">
    <name type="scientific">Hapsidospora chrysogenum (strain ATCC 11550 / CBS 779.69 / DSM 880 / IAM 14645 / JCM 23072 / IMI 49137)</name>
    <name type="common">Acremonium chrysogenum</name>
    <dbReference type="NCBI Taxonomy" id="857340"/>
    <lineage>
        <taxon>Eukaryota</taxon>
        <taxon>Fungi</taxon>
        <taxon>Dikarya</taxon>
        <taxon>Ascomycota</taxon>
        <taxon>Pezizomycotina</taxon>
        <taxon>Sordariomycetes</taxon>
        <taxon>Hypocreomycetidae</taxon>
        <taxon>Hypocreales</taxon>
        <taxon>Bionectriaceae</taxon>
        <taxon>Hapsidospora</taxon>
    </lineage>
</organism>